<proteinExistence type="inferred from homology"/>
<comment type="similarity">
    <text evidence="1">Belongs to the ATP-dependent AMP-binding enzyme family.</text>
</comment>
<dbReference type="Pfam" id="PF23562">
    <property type="entry name" value="AMP-binding_C_3"/>
    <property type="match status" value="1"/>
</dbReference>
<evidence type="ECO:0000256" key="4">
    <source>
        <dbReference type="ARBA" id="ARBA00023098"/>
    </source>
</evidence>
<dbReference type="InterPro" id="IPR042099">
    <property type="entry name" value="ANL_N_sf"/>
</dbReference>
<keyword evidence="9" id="KW-1185">Reference proteome</keyword>
<comment type="caution">
    <text evidence="8">The sequence shown here is derived from an EMBL/GenBank/DDBJ whole genome shotgun (WGS) entry which is preliminary data.</text>
</comment>
<dbReference type="GO" id="GO:0004467">
    <property type="term" value="F:long-chain fatty acid-CoA ligase activity"/>
    <property type="evidence" value="ECO:0007669"/>
    <property type="project" value="UniProtKB-EC"/>
</dbReference>
<gene>
    <name evidence="8" type="ORF">HNR23_002328</name>
</gene>
<comment type="catalytic activity">
    <reaction evidence="5">
        <text>a long-chain fatty acid + ATP + CoA = a long-chain fatty acyl-CoA + AMP + diphosphate</text>
        <dbReference type="Rhea" id="RHEA:15421"/>
        <dbReference type="ChEBI" id="CHEBI:30616"/>
        <dbReference type="ChEBI" id="CHEBI:33019"/>
        <dbReference type="ChEBI" id="CHEBI:57287"/>
        <dbReference type="ChEBI" id="CHEBI:57560"/>
        <dbReference type="ChEBI" id="CHEBI:83139"/>
        <dbReference type="ChEBI" id="CHEBI:456215"/>
        <dbReference type="EC" id="6.2.1.3"/>
    </reaction>
    <physiologicalReaction direction="left-to-right" evidence="5">
        <dbReference type="Rhea" id="RHEA:15422"/>
    </physiologicalReaction>
</comment>
<dbReference type="SUPFAM" id="SSF56801">
    <property type="entry name" value="Acetyl-CoA synthetase-like"/>
    <property type="match status" value="1"/>
</dbReference>
<dbReference type="EMBL" id="JACHDS010000001">
    <property type="protein sequence ID" value="MBB6172268.1"/>
    <property type="molecule type" value="Genomic_DNA"/>
</dbReference>
<evidence type="ECO:0000313" key="8">
    <source>
        <dbReference type="EMBL" id="MBB6172268.1"/>
    </source>
</evidence>
<dbReference type="PANTHER" id="PTHR43272">
    <property type="entry name" value="LONG-CHAIN-FATTY-ACID--COA LIGASE"/>
    <property type="match status" value="1"/>
</dbReference>
<evidence type="ECO:0000313" key="9">
    <source>
        <dbReference type="Proteomes" id="UP000546642"/>
    </source>
</evidence>
<dbReference type="Gene3D" id="3.30.300.30">
    <property type="match status" value="1"/>
</dbReference>
<dbReference type="Proteomes" id="UP000546642">
    <property type="component" value="Unassembled WGS sequence"/>
</dbReference>
<keyword evidence="4" id="KW-0443">Lipid metabolism</keyword>
<organism evidence="8 9">
    <name type="scientific">Nocardiopsis mwathae</name>
    <dbReference type="NCBI Taxonomy" id="1472723"/>
    <lineage>
        <taxon>Bacteria</taxon>
        <taxon>Bacillati</taxon>
        <taxon>Actinomycetota</taxon>
        <taxon>Actinomycetes</taxon>
        <taxon>Streptosporangiales</taxon>
        <taxon>Nocardiopsidaceae</taxon>
        <taxon>Nocardiopsis</taxon>
    </lineage>
</organism>
<dbReference type="PANTHER" id="PTHR43272:SF32">
    <property type="entry name" value="AMP-DEPENDENT SYNTHETASE_LIGASE DOMAIN-CONTAINING PROTEIN"/>
    <property type="match status" value="1"/>
</dbReference>
<accession>A0A7W9YHI6</accession>
<evidence type="ECO:0000259" key="7">
    <source>
        <dbReference type="Pfam" id="PF00501"/>
    </source>
</evidence>
<evidence type="ECO:0000256" key="1">
    <source>
        <dbReference type="ARBA" id="ARBA00006432"/>
    </source>
</evidence>
<reference evidence="8 9" key="1">
    <citation type="submission" date="2020-08" db="EMBL/GenBank/DDBJ databases">
        <title>Sequencing the genomes of 1000 actinobacteria strains.</title>
        <authorList>
            <person name="Klenk H.-P."/>
        </authorList>
    </citation>
    <scope>NUCLEOTIDE SEQUENCE [LARGE SCALE GENOMIC DNA]</scope>
    <source>
        <strain evidence="8 9">DSM 46659</strain>
    </source>
</reference>
<evidence type="ECO:0000256" key="3">
    <source>
        <dbReference type="ARBA" id="ARBA00022832"/>
    </source>
</evidence>
<dbReference type="InterPro" id="IPR000873">
    <property type="entry name" value="AMP-dep_synth/lig_dom"/>
</dbReference>
<dbReference type="GO" id="GO:0016020">
    <property type="term" value="C:membrane"/>
    <property type="evidence" value="ECO:0007669"/>
    <property type="project" value="TreeGrafter"/>
</dbReference>
<feature type="domain" description="AMP-dependent synthetase/ligase" evidence="7">
    <location>
        <begin position="33"/>
        <end position="453"/>
    </location>
</feature>
<sequence length="626" mass="67456">MGGSEYMEQTEVLRLRRGVEAEIEGRTLVDLLHRTAAEHGDLPALSDRVGDGWETRTWAEYRRAALELAAAYLGVGVEPGDVVALMMPNRSEHLIADMGAVHAGAVPFSVYSTFAAEQVEFVAADCAARVAVLDGADELARWRPGLGRLPHLRTVVLLDAAAVPDHRDEGDPEFVSWADFTAAGRRAFAADPAPVEARLAALTPQSNATLLYTSGTTGNPKGVFETHRQVLFQVTVTRRSGGLPQAGATLSYLPMAHIAERVLSAYLPMTVAGHIHFCPDAARLGEFLGLVRPHGLFGVPRVWEKLQAKLSAALAAAPDEQRTAIESAAEVARAYLEEGQFGRTRSPELEKRFARADGEVLQPLRALIGLDRADACIAGAAPLPEDTLRFFAGLGLLIRDVYGMTENCGAVTANRADAYRFGSVGRPQDGIEVRVGEDGELLVRGPVNISGYLARPEESAALIDAEGWLHTGDIGSIDVDGFVYVVDRKKELIITSGGENIAPAAIENRLKEHPLIGQALAYGDRRPYPVALLTLDPEAAAVWAAANGADPADPAALAEHPQVLAEVGRAVEEANRRLARVQQVKKWRLLPGEWTVESAELTPSLKLKRRVIQARYADDIGRMYAG</sequence>
<dbReference type="InterPro" id="IPR020845">
    <property type="entry name" value="AMP-binding_CS"/>
</dbReference>
<dbReference type="Pfam" id="PF00501">
    <property type="entry name" value="AMP-binding"/>
    <property type="match status" value="1"/>
</dbReference>
<dbReference type="InterPro" id="IPR045851">
    <property type="entry name" value="AMP-bd_C_sf"/>
</dbReference>
<dbReference type="PROSITE" id="PS00455">
    <property type="entry name" value="AMP_BINDING"/>
    <property type="match status" value="1"/>
</dbReference>
<keyword evidence="2 8" id="KW-0436">Ligase</keyword>
<dbReference type="AlphaFoldDB" id="A0A7W9YHI6"/>
<evidence type="ECO:0000256" key="6">
    <source>
        <dbReference type="ARBA" id="ARBA00032875"/>
    </source>
</evidence>
<evidence type="ECO:0000256" key="5">
    <source>
        <dbReference type="ARBA" id="ARBA00024484"/>
    </source>
</evidence>
<protein>
    <recommendedName>
        <fullName evidence="6">Acyl-CoA synthetase</fullName>
    </recommendedName>
</protein>
<name>A0A7W9YHI6_9ACTN</name>
<keyword evidence="3" id="KW-0276">Fatty acid metabolism</keyword>
<dbReference type="CDD" id="cd05907">
    <property type="entry name" value="VL_LC_FACS_like"/>
    <property type="match status" value="1"/>
</dbReference>
<dbReference type="Gene3D" id="3.40.50.12780">
    <property type="entry name" value="N-terminal domain of ligase-like"/>
    <property type="match status" value="1"/>
</dbReference>
<evidence type="ECO:0000256" key="2">
    <source>
        <dbReference type="ARBA" id="ARBA00022598"/>
    </source>
</evidence>